<dbReference type="NCBIfam" id="NF040486">
    <property type="entry name" value="SrfA_fam"/>
    <property type="match status" value="1"/>
</dbReference>
<feature type="region of interest" description="Disordered" evidence="1">
    <location>
        <begin position="228"/>
        <end position="247"/>
    </location>
</feature>
<proteinExistence type="predicted"/>
<sequence length="412" mass="45108">MTYTFLTGHPPGGCAPSGLRGLPVTEYSDQFHALLQLQGMPEIAACFALPIKGPHSAVAEWFTPLEGPVIPWKEANETRQQQAIGLLQSAFTRLQALREQCRNSGYPAGLFYAELLDKIACFPGPDSLWLAGDQPVITGWGFRSSDGGAEEILQQMAMQLSPPDLPVIGVAIPLCHDLTVTASLPEQVMNRRTPLFRRSRRRYAIPLVSGVLLTLLVVYGVSRRFGQLPLPPQPRPPRPPAAVVKPPAPEEVTTSQKTLIAIHLPRTPAVLQPIATVHKPPVTQQKAPPERLKLPEQAQKAGDIGFMNGRWFALLKNGGQPVRLRFTYKDGQGAVVMSLSNNIRCQAKSQAGWLPSGKLSLRSRYRATCSNGRRQPVPDILCTRSGDNAACTIAENNQQPPRPVILYSREPE</sequence>
<reference evidence="4" key="1">
    <citation type="journal article" date="2019" name="Int. J. Syst. Evol. Microbiol.">
        <title>The Global Catalogue of Microorganisms (GCM) 10K type strain sequencing project: providing services to taxonomists for standard genome sequencing and annotation.</title>
        <authorList>
            <consortium name="The Broad Institute Genomics Platform"/>
            <consortium name="The Broad Institute Genome Sequencing Center for Infectious Disease"/>
            <person name="Wu L."/>
            <person name="Ma J."/>
        </authorList>
    </citation>
    <scope>NUCLEOTIDE SEQUENCE [LARGE SCALE GENOMIC DNA]</scope>
    <source>
        <strain evidence="4">CGMCC 1.18518</strain>
    </source>
</reference>
<keyword evidence="4" id="KW-1185">Reference proteome</keyword>
<evidence type="ECO:0000256" key="1">
    <source>
        <dbReference type="SAM" id="MobiDB-lite"/>
    </source>
</evidence>
<name>A0ABW1W2D8_9GAMM</name>
<gene>
    <name evidence="3" type="ORF">ACFP9W_15305</name>
</gene>
<organism evidence="3 4">
    <name type="scientific">Tatumella terrea</name>
    <dbReference type="NCBI Taxonomy" id="419007"/>
    <lineage>
        <taxon>Bacteria</taxon>
        <taxon>Pseudomonadati</taxon>
        <taxon>Pseudomonadota</taxon>
        <taxon>Gammaproteobacteria</taxon>
        <taxon>Enterobacterales</taxon>
        <taxon>Erwiniaceae</taxon>
        <taxon>Tatumella</taxon>
    </lineage>
</organism>
<dbReference type="Proteomes" id="UP001596230">
    <property type="component" value="Unassembled WGS sequence"/>
</dbReference>
<accession>A0ABW1W2D8</accession>
<keyword evidence="2" id="KW-1133">Transmembrane helix</keyword>
<dbReference type="RefSeq" id="WP_385953640.1">
    <property type="nucleotide sequence ID" value="NZ_JBHSUB010000018.1"/>
</dbReference>
<feature type="compositionally biased region" description="Pro residues" evidence="1">
    <location>
        <begin position="229"/>
        <end position="240"/>
    </location>
</feature>
<protein>
    <submittedName>
        <fullName evidence="3">SrfA family protein</fullName>
    </submittedName>
</protein>
<evidence type="ECO:0000313" key="3">
    <source>
        <dbReference type="EMBL" id="MFC6379420.1"/>
    </source>
</evidence>
<keyword evidence="2" id="KW-0472">Membrane</keyword>
<keyword evidence="2" id="KW-0812">Transmembrane</keyword>
<evidence type="ECO:0000256" key="2">
    <source>
        <dbReference type="SAM" id="Phobius"/>
    </source>
</evidence>
<feature type="transmembrane region" description="Helical" evidence="2">
    <location>
        <begin position="203"/>
        <end position="222"/>
    </location>
</feature>
<dbReference type="InterPro" id="IPR047774">
    <property type="entry name" value="SrfA-like"/>
</dbReference>
<comment type="caution">
    <text evidence="3">The sequence shown here is derived from an EMBL/GenBank/DDBJ whole genome shotgun (WGS) entry which is preliminary data.</text>
</comment>
<evidence type="ECO:0000313" key="4">
    <source>
        <dbReference type="Proteomes" id="UP001596230"/>
    </source>
</evidence>
<dbReference type="EMBL" id="JBHSUB010000018">
    <property type="protein sequence ID" value="MFC6379420.1"/>
    <property type="molecule type" value="Genomic_DNA"/>
</dbReference>